<dbReference type="InterPro" id="IPR022764">
    <property type="entry name" value="Peptidase_S54_rhomboid_dom"/>
</dbReference>
<organism evidence="10 11">
    <name type="scientific">Roseicyclus persicicus</name>
    <dbReference type="NCBI Taxonomy" id="2650661"/>
    <lineage>
        <taxon>Bacteria</taxon>
        <taxon>Pseudomonadati</taxon>
        <taxon>Pseudomonadota</taxon>
        <taxon>Alphaproteobacteria</taxon>
        <taxon>Rhodobacterales</taxon>
        <taxon>Roseobacteraceae</taxon>
        <taxon>Roseicyclus</taxon>
    </lineage>
</organism>
<dbReference type="RefSeq" id="WP_168621965.1">
    <property type="nucleotide sequence ID" value="NZ_JAAZQQ010000001.1"/>
</dbReference>
<dbReference type="Gene3D" id="1.20.1540.10">
    <property type="entry name" value="Rhomboid-like"/>
    <property type="match status" value="1"/>
</dbReference>
<keyword evidence="11" id="KW-1185">Reference proteome</keyword>
<evidence type="ECO:0000313" key="10">
    <source>
        <dbReference type="EMBL" id="NKX43609.1"/>
    </source>
</evidence>
<dbReference type="GO" id="GO:0004252">
    <property type="term" value="F:serine-type endopeptidase activity"/>
    <property type="evidence" value="ECO:0007669"/>
    <property type="project" value="InterPro"/>
</dbReference>
<protein>
    <submittedName>
        <fullName evidence="10">Rhomboid family intramembrane serine protease</fullName>
    </submittedName>
</protein>
<keyword evidence="6 8" id="KW-0472">Membrane</keyword>
<evidence type="ECO:0000256" key="4">
    <source>
        <dbReference type="ARBA" id="ARBA00022801"/>
    </source>
</evidence>
<dbReference type="AlphaFoldDB" id="A0A7X6GXT4"/>
<accession>A0A7X6GXT4</accession>
<feature type="region of interest" description="Disordered" evidence="7">
    <location>
        <begin position="249"/>
        <end position="286"/>
    </location>
</feature>
<feature type="domain" description="Peptidase S54 rhomboid" evidence="9">
    <location>
        <begin position="64"/>
        <end position="213"/>
    </location>
</feature>
<evidence type="ECO:0000259" key="9">
    <source>
        <dbReference type="Pfam" id="PF01694"/>
    </source>
</evidence>
<feature type="transmembrane region" description="Helical" evidence="8">
    <location>
        <begin position="152"/>
        <end position="175"/>
    </location>
</feature>
<evidence type="ECO:0000256" key="1">
    <source>
        <dbReference type="ARBA" id="ARBA00004141"/>
    </source>
</evidence>
<dbReference type="InterPro" id="IPR050925">
    <property type="entry name" value="Rhomboid_protease_S54"/>
</dbReference>
<feature type="transmembrane region" description="Helical" evidence="8">
    <location>
        <begin position="195"/>
        <end position="214"/>
    </location>
</feature>
<proteinExistence type="inferred from homology"/>
<dbReference type="PANTHER" id="PTHR43731">
    <property type="entry name" value="RHOMBOID PROTEASE"/>
    <property type="match status" value="1"/>
</dbReference>
<comment type="caution">
    <text evidence="10">The sequence shown here is derived from an EMBL/GenBank/DDBJ whole genome shotgun (WGS) entry which is preliminary data.</text>
</comment>
<feature type="transmembrane region" description="Helical" evidence="8">
    <location>
        <begin position="66"/>
        <end position="87"/>
    </location>
</feature>
<feature type="transmembrane region" description="Helical" evidence="8">
    <location>
        <begin position="15"/>
        <end position="34"/>
    </location>
</feature>
<reference evidence="10 11" key="1">
    <citation type="submission" date="2020-04" db="EMBL/GenBank/DDBJ databases">
        <authorList>
            <person name="Yoon J."/>
        </authorList>
    </citation>
    <scope>NUCLEOTIDE SEQUENCE [LARGE SCALE GENOMIC DNA]</scope>
    <source>
        <strain evidence="10 11">KMU-115</strain>
    </source>
</reference>
<dbReference type="Proteomes" id="UP000526408">
    <property type="component" value="Unassembled WGS sequence"/>
</dbReference>
<evidence type="ECO:0000256" key="5">
    <source>
        <dbReference type="ARBA" id="ARBA00022989"/>
    </source>
</evidence>
<evidence type="ECO:0000256" key="3">
    <source>
        <dbReference type="ARBA" id="ARBA00022692"/>
    </source>
</evidence>
<dbReference type="GO" id="GO:0006508">
    <property type="term" value="P:proteolysis"/>
    <property type="evidence" value="ECO:0007669"/>
    <property type="project" value="UniProtKB-KW"/>
</dbReference>
<name>A0A7X6GXT4_9RHOB</name>
<evidence type="ECO:0000256" key="8">
    <source>
        <dbReference type="SAM" id="Phobius"/>
    </source>
</evidence>
<dbReference type="Pfam" id="PF01694">
    <property type="entry name" value="Rhomboid"/>
    <property type="match status" value="1"/>
</dbReference>
<dbReference type="SUPFAM" id="SSF144091">
    <property type="entry name" value="Rhomboid-like"/>
    <property type="match status" value="1"/>
</dbReference>
<evidence type="ECO:0000256" key="2">
    <source>
        <dbReference type="ARBA" id="ARBA00009045"/>
    </source>
</evidence>
<dbReference type="FunFam" id="1.20.1540.10:FF:000027">
    <property type="entry name" value="Rhomboid family intramembrane serine protease"/>
    <property type="match status" value="1"/>
</dbReference>
<evidence type="ECO:0000313" key="11">
    <source>
        <dbReference type="Proteomes" id="UP000526408"/>
    </source>
</evidence>
<comment type="subcellular location">
    <subcellularLocation>
        <location evidence="1">Membrane</location>
        <topology evidence="1">Multi-pass membrane protein</topology>
    </subcellularLocation>
</comment>
<feature type="transmembrane region" description="Helical" evidence="8">
    <location>
        <begin position="124"/>
        <end position="145"/>
    </location>
</feature>
<comment type="similarity">
    <text evidence="2">Belongs to the peptidase S54 family.</text>
</comment>
<keyword evidence="10" id="KW-0645">Protease</keyword>
<sequence>MFPIRDHNPSNRTPFVTWALIALNTVIFLSYFPSLSQAEPLLAAFFADWALVPAEVLSGLDGHTVVTSMFLHGGWMHLIGNMLFLYIFGDNLEDLMGHFWFLVFYLASGIGAAAGQILSDPTSTVPMVGASGAIAGVMGAYLLFFPRARIDVLVIIVVLIRIFTIPAWLMLGLWFGLQLVNGLAMDVAGGGGVAYWAHAGGFVAGVVLALPLWLRLGGPGYWQRWHGKPPHDEVEYVIERGRSSPIPRVRRVTSTRAATRPLADLARVPRSGTRRGPRSPWSGGRD</sequence>
<keyword evidence="5 8" id="KW-1133">Transmembrane helix</keyword>
<evidence type="ECO:0000256" key="7">
    <source>
        <dbReference type="SAM" id="MobiDB-lite"/>
    </source>
</evidence>
<dbReference type="GO" id="GO:0016020">
    <property type="term" value="C:membrane"/>
    <property type="evidence" value="ECO:0007669"/>
    <property type="project" value="UniProtKB-SubCell"/>
</dbReference>
<keyword evidence="3 8" id="KW-0812">Transmembrane</keyword>
<keyword evidence="4" id="KW-0378">Hydrolase</keyword>
<dbReference type="PANTHER" id="PTHR43731:SF14">
    <property type="entry name" value="PRESENILIN-ASSOCIATED RHOMBOID-LIKE PROTEIN, MITOCHONDRIAL"/>
    <property type="match status" value="1"/>
</dbReference>
<feature type="transmembrane region" description="Helical" evidence="8">
    <location>
        <begin position="99"/>
        <end position="118"/>
    </location>
</feature>
<gene>
    <name evidence="10" type="ORF">HCU73_03325</name>
</gene>
<dbReference type="EMBL" id="JAAZQQ010000001">
    <property type="protein sequence ID" value="NKX43609.1"/>
    <property type="molecule type" value="Genomic_DNA"/>
</dbReference>
<dbReference type="InterPro" id="IPR035952">
    <property type="entry name" value="Rhomboid-like_sf"/>
</dbReference>
<evidence type="ECO:0000256" key="6">
    <source>
        <dbReference type="ARBA" id="ARBA00023136"/>
    </source>
</evidence>